<organism evidence="4 5">
    <name type="scientific">Neohortaea acidophila</name>
    <dbReference type="NCBI Taxonomy" id="245834"/>
    <lineage>
        <taxon>Eukaryota</taxon>
        <taxon>Fungi</taxon>
        <taxon>Dikarya</taxon>
        <taxon>Ascomycota</taxon>
        <taxon>Pezizomycotina</taxon>
        <taxon>Dothideomycetes</taxon>
        <taxon>Dothideomycetidae</taxon>
        <taxon>Mycosphaerellales</taxon>
        <taxon>Teratosphaeriaceae</taxon>
        <taxon>Neohortaea</taxon>
    </lineage>
</organism>
<dbReference type="Pfam" id="PF12253">
    <property type="entry name" value="CAF1A_dimeriz"/>
    <property type="match status" value="1"/>
</dbReference>
<keyword evidence="5" id="KW-1185">Reference proteome</keyword>
<dbReference type="GeneID" id="54474578"/>
<feature type="compositionally biased region" description="Polar residues" evidence="1">
    <location>
        <begin position="71"/>
        <end position="106"/>
    </location>
</feature>
<evidence type="ECO:0000313" key="5">
    <source>
        <dbReference type="Proteomes" id="UP000799767"/>
    </source>
</evidence>
<dbReference type="OrthoDB" id="79480at2759"/>
<sequence length="689" mass="76384">MDSHQMEAIDSSPAEINPRKRAAPDEDSPAKRPLNLKGTQFTMPTPPDTDQSSNASPTVDNAAARDVSPAPSCTTLSSIETMSSMPPPTSTDAAGQTSSAPTTSIPGQPPKKKRKLTPSEKIEQLREKEAKAAEKAAEKAQKEAEKARKEVEKAEEKARKDEEKVRKDEEKRVKDEEKRKKAEEREAVKREKEHKEEVKVQEKLKKERAQMRLGAFFQKPITPAKDGADEATFGRARRKSLSLEPFDAVADQIRRSESPCKDAARSVSVVNTPAKPAVPDYHKYFLPFQLQTYTSMAAPAIPVDLDVAQDMFDQEIGESSSGQDSIPVHSSSVLERHFTLERQISRGRHLSRMRKLFDQIHGRSQQPVDLTTGELPSHPMSELQSVSRRHIAFESDVRPAYFGTYTKIDSPRVARQLARNPFTKARTDTDYDYDSELEWEEPEEGEDLLDEDDDEAESQGDVHEMDEFLDDEEDSLKSKRKVVTGDLVPTHSGLCWEDDSRHLVASGEGDQPLQTALRGMRMGILLPGLKGSTIDPFSKSYWQSEQPSTETTAPAPAATSKTEPSIPSDELMPPPSRAPLQPRLNSNGTLDHLFAGTVDGSSKATKAPASTQASKPGRKPLPKTLSKEDMDEFKGFVVGSHANKADLLKELKTRFPNLTNETIRTTLGDKFAQVGATKAEKKWGYVSTE</sequence>
<feature type="region of interest" description="Disordered" evidence="1">
    <location>
        <begin position="425"/>
        <end position="476"/>
    </location>
</feature>
<proteinExistence type="predicted"/>
<dbReference type="Proteomes" id="UP000799767">
    <property type="component" value="Unassembled WGS sequence"/>
</dbReference>
<dbReference type="InterPro" id="IPR048800">
    <property type="entry name" value="Cac1-like_C"/>
</dbReference>
<feature type="compositionally biased region" description="Polar residues" evidence="1">
    <location>
        <begin position="599"/>
        <end position="614"/>
    </location>
</feature>
<evidence type="ECO:0000313" key="4">
    <source>
        <dbReference type="EMBL" id="KAF2483344.1"/>
    </source>
</evidence>
<dbReference type="RefSeq" id="XP_033589914.1">
    <property type="nucleotide sequence ID" value="XM_033733576.1"/>
</dbReference>
<dbReference type="AlphaFoldDB" id="A0A6A6PUI0"/>
<feature type="compositionally biased region" description="Basic and acidic residues" evidence="1">
    <location>
        <begin position="117"/>
        <end position="203"/>
    </location>
</feature>
<dbReference type="InterPro" id="IPR022043">
    <property type="entry name" value="CAF1A_DD"/>
</dbReference>
<reference evidence="4" key="1">
    <citation type="journal article" date="2020" name="Stud. Mycol.">
        <title>101 Dothideomycetes genomes: a test case for predicting lifestyles and emergence of pathogens.</title>
        <authorList>
            <person name="Haridas S."/>
            <person name="Albert R."/>
            <person name="Binder M."/>
            <person name="Bloem J."/>
            <person name="Labutti K."/>
            <person name="Salamov A."/>
            <person name="Andreopoulos B."/>
            <person name="Baker S."/>
            <person name="Barry K."/>
            <person name="Bills G."/>
            <person name="Bluhm B."/>
            <person name="Cannon C."/>
            <person name="Castanera R."/>
            <person name="Culley D."/>
            <person name="Daum C."/>
            <person name="Ezra D."/>
            <person name="Gonzalez J."/>
            <person name="Henrissat B."/>
            <person name="Kuo A."/>
            <person name="Liang C."/>
            <person name="Lipzen A."/>
            <person name="Lutzoni F."/>
            <person name="Magnuson J."/>
            <person name="Mondo S."/>
            <person name="Nolan M."/>
            <person name="Ohm R."/>
            <person name="Pangilinan J."/>
            <person name="Park H.-J."/>
            <person name="Ramirez L."/>
            <person name="Alfaro M."/>
            <person name="Sun H."/>
            <person name="Tritt A."/>
            <person name="Yoshinaga Y."/>
            <person name="Zwiers L.-H."/>
            <person name="Turgeon B."/>
            <person name="Goodwin S."/>
            <person name="Spatafora J."/>
            <person name="Crous P."/>
            <person name="Grigoriev I."/>
        </authorList>
    </citation>
    <scope>NUCLEOTIDE SEQUENCE</scope>
    <source>
        <strain evidence="4">CBS 113389</strain>
    </source>
</reference>
<feature type="region of interest" description="Disordered" evidence="1">
    <location>
        <begin position="537"/>
        <end position="627"/>
    </location>
</feature>
<feature type="compositionally biased region" description="Acidic residues" evidence="1">
    <location>
        <begin position="430"/>
        <end position="458"/>
    </location>
</feature>
<gene>
    <name evidence="4" type="ORF">BDY17DRAFT_297292</name>
</gene>
<name>A0A6A6PUI0_9PEZI</name>
<feature type="compositionally biased region" description="Polar residues" evidence="1">
    <location>
        <begin position="37"/>
        <end position="59"/>
    </location>
</feature>
<feature type="region of interest" description="Disordered" evidence="1">
    <location>
        <begin position="1"/>
        <end position="203"/>
    </location>
</feature>
<protein>
    <submittedName>
        <fullName evidence="4">Chromatin assembly factor 1 subunit A-domain-containing protein</fullName>
    </submittedName>
</protein>
<feature type="domain" description="Chromatin assembly factor 1 subunit Cac1-like C-terminal" evidence="3">
    <location>
        <begin position="630"/>
        <end position="683"/>
    </location>
</feature>
<accession>A0A6A6PUI0</accession>
<dbReference type="Pfam" id="PF21796">
    <property type="entry name" value="Cac1_C"/>
    <property type="match status" value="1"/>
</dbReference>
<feature type="compositionally biased region" description="Low complexity" evidence="1">
    <location>
        <begin position="547"/>
        <end position="565"/>
    </location>
</feature>
<evidence type="ECO:0000259" key="2">
    <source>
        <dbReference type="Pfam" id="PF12253"/>
    </source>
</evidence>
<dbReference type="CDD" id="cd22249">
    <property type="entry name" value="UDM1_RNF168_RNF169-like"/>
    <property type="match status" value="1"/>
</dbReference>
<evidence type="ECO:0000256" key="1">
    <source>
        <dbReference type="SAM" id="MobiDB-lite"/>
    </source>
</evidence>
<dbReference type="EMBL" id="MU001635">
    <property type="protein sequence ID" value="KAF2483344.1"/>
    <property type="molecule type" value="Genomic_DNA"/>
</dbReference>
<feature type="domain" description="Chromatin assembly factor 1 subunit A dimerization" evidence="2">
    <location>
        <begin position="390"/>
        <end position="461"/>
    </location>
</feature>
<evidence type="ECO:0000259" key="3">
    <source>
        <dbReference type="Pfam" id="PF21796"/>
    </source>
</evidence>